<keyword evidence="2" id="KW-0521">NADP</keyword>
<proteinExistence type="inferred from homology"/>
<dbReference type="Gene3D" id="3.90.25.10">
    <property type="entry name" value="UDP-galactose 4-epimerase, domain 1"/>
    <property type="match status" value="1"/>
</dbReference>
<sequence length="301" mass="32607">MSIIKNVAVLGASGNFGTPITSDLLAANFNVTIITRTTSTTAHPPSIPTLRIDYDLSSLIIAFANQDAVVCVVGPGGISLQKTFVDAAVAAGVKRFLIDDFGWGLTEKGFQEFGAIHAQRREGWDYAAQKAREVGEFTWTGLSTGNPIDWAMKKFPMMGFDVKTHRAIIYDSGNERFTGTTLSGIGQAVVGTLLNPSATANRFLAVQSICTNQNELLFAFEKATGEKWEVERHTSGELIKSGKEDFKTGAGMWRLKLAVATLYYVGQSRGMVAATREESDAELLGVREESADEIVAKLLQQ</sequence>
<dbReference type="GeneID" id="25409901"/>
<reference evidence="5 6" key="1">
    <citation type="journal article" date="2014" name="BMC Genomics">
        <title>Genome sequencing of four Aureobasidium pullulans varieties: biotechnological potential, stress tolerance, and description of new species.</title>
        <authorList>
            <person name="Gostin Ar C."/>
            <person name="Ohm R.A."/>
            <person name="Kogej T."/>
            <person name="Sonjak S."/>
            <person name="Turk M."/>
            <person name="Zajc J."/>
            <person name="Zalar P."/>
            <person name="Grube M."/>
            <person name="Sun H."/>
            <person name="Han J."/>
            <person name="Sharma A."/>
            <person name="Chiniquy J."/>
            <person name="Ngan C.Y."/>
            <person name="Lipzen A."/>
            <person name="Barry K."/>
            <person name="Grigoriev I.V."/>
            <person name="Gunde-Cimerman N."/>
        </authorList>
    </citation>
    <scope>NUCLEOTIDE SEQUENCE [LARGE SCALE GENOMIC DNA]</scope>
    <source>
        <strain evidence="5 6">CBS 147.97</strain>
    </source>
</reference>
<organism evidence="5 6">
    <name type="scientific">Aureobasidium namibiae CBS 147.97</name>
    <dbReference type="NCBI Taxonomy" id="1043004"/>
    <lineage>
        <taxon>Eukaryota</taxon>
        <taxon>Fungi</taxon>
        <taxon>Dikarya</taxon>
        <taxon>Ascomycota</taxon>
        <taxon>Pezizomycotina</taxon>
        <taxon>Dothideomycetes</taxon>
        <taxon>Dothideomycetidae</taxon>
        <taxon>Dothideales</taxon>
        <taxon>Saccotheciaceae</taxon>
        <taxon>Aureobasidium</taxon>
    </lineage>
</organism>
<dbReference type="GO" id="GO:0016491">
    <property type="term" value="F:oxidoreductase activity"/>
    <property type="evidence" value="ECO:0007669"/>
    <property type="project" value="UniProtKB-KW"/>
</dbReference>
<name>A0A074WUG4_9PEZI</name>
<dbReference type="CDD" id="cd05259">
    <property type="entry name" value="PCBER_SDR_a"/>
    <property type="match status" value="1"/>
</dbReference>
<feature type="domain" description="NAD(P)-binding" evidence="4">
    <location>
        <begin position="11"/>
        <end position="146"/>
    </location>
</feature>
<evidence type="ECO:0000256" key="1">
    <source>
        <dbReference type="ARBA" id="ARBA00005725"/>
    </source>
</evidence>
<dbReference type="InterPro" id="IPR016040">
    <property type="entry name" value="NAD(P)-bd_dom"/>
</dbReference>
<dbReference type="EMBL" id="KL584706">
    <property type="protein sequence ID" value="KEQ75159.1"/>
    <property type="molecule type" value="Genomic_DNA"/>
</dbReference>
<dbReference type="PANTHER" id="PTHR47706:SF9">
    <property type="entry name" value="NMRA-LIKE DOMAIN-CONTAINING PROTEIN-RELATED"/>
    <property type="match status" value="1"/>
</dbReference>
<dbReference type="RefSeq" id="XP_013429100.1">
    <property type="nucleotide sequence ID" value="XM_013573646.1"/>
</dbReference>
<gene>
    <name evidence="5" type="ORF">M436DRAFT_43193</name>
</gene>
<dbReference type="STRING" id="1043004.A0A074WUG4"/>
<keyword evidence="3" id="KW-0560">Oxidoreductase</keyword>
<dbReference type="Pfam" id="PF13460">
    <property type="entry name" value="NAD_binding_10"/>
    <property type="match status" value="1"/>
</dbReference>
<dbReference type="InterPro" id="IPR045312">
    <property type="entry name" value="PCBER-like"/>
</dbReference>
<dbReference type="Proteomes" id="UP000027730">
    <property type="component" value="Unassembled WGS sequence"/>
</dbReference>
<dbReference type="Gene3D" id="3.40.50.720">
    <property type="entry name" value="NAD(P)-binding Rossmann-like Domain"/>
    <property type="match status" value="1"/>
</dbReference>
<dbReference type="SUPFAM" id="SSF51735">
    <property type="entry name" value="NAD(P)-binding Rossmann-fold domains"/>
    <property type="match status" value="1"/>
</dbReference>
<evidence type="ECO:0000313" key="5">
    <source>
        <dbReference type="EMBL" id="KEQ75159.1"/>
    </source>
</evidence>
<dbReference type="OrthoDB" id="9984533at2759"/>
<accession>A0A074WUG4</accession>
<dbReference type="InterPro" id="IPR036291">
    <property type="entry name" value="NAD(P)-bd_dom_sf"/>
</dbReference>
<comment type="similarity">
    <text evidence="1">Belongs to the NmrA-type oxidoreductase family. Isoflavone reductase subfamily.</text>
</comment>
<protein>
    <submittedName>
        <fullName evidence="5">NAD(P)-binding protein</fullName>
    </submittedName>
</protein>
<dbReference type="PANTHER" id="PTHR47706">
    <property type="entry name" value="NMRA-LIKE FAMILY PROTEIN"/>
    <property type="match status" value="1"/>
</dbReference>
<dbReference type="AlphaFoldDB" id="A0A074WUG4"/>
<keyword evidence="6" id="KW-1185">Reference proteome</keyword>
<evidence type="ECO:0000256" key="2">
    <source>
        <dbReference type="ARBA" id="ARBA00022857"/>
    </source>
</evidence>
<evidence type="ECO:0000259" key="4">
    <source>
        <dbReference type="Pfam" id="PF13460"/>
    </source>
</evidence>
<dbReference type="HOGENOM" id="CLU_044876_3_3_1"/>
<evidence type="ECO:0000256" key="3">
    <source>
        <dbReference type="ARBA" id="ARBA00023002"/>
    </source>
</evidence>
<dbReference type="InterPro" id="IPR051609">
    <property type="entry name" value="NmrA/Isoflavone_reductase-like"/>
</dbReference>
<evidence type="ECO:0000313" key="6">
    <source>
        <dbReference type="Proteomes" id="UP000027730"/>
    </source>
</evidence>